<comment type="similarity">
    <text evidence="1">Belongs to the LacAB/RpiB family.</text>
</comment>
<accession>A0A2C9CDT0</accession>
<evidence type="ECO:0000313" key="6">
    <source>
        <dbReference type="Proteomes" id="UP000501926"/>
    </source>
</evidence>
<reference evidence="5" key="2">
    <citation type="submission" date="2017-10" db="EMBL/GenBank/DDBJ databases">
        <authorList>
            <person name="Frank J."/>
        </authorList>
    </citation>
    <scope>NUCLEOTIDE SEQUENCE [LARGE SCALE GENOMIC DNA]</scope>
</reference>
<evidence type="ECO:0000256" key="2">
    <source>
        <dbReference type="ARBA" id="ARBA00023235"/>
    </source>
</evidence>
<gene>
    <name evidence="4" type="primary">rpiB</name>
    <name evidence="3" type="ORF">KsCSTR_09390</name>
    <name evidence="4" type="ORF">KSMBR1_1350</name>
</gene>
<reference evidence="4" key="1">
    <citation type="submission" date="2017-10" db="EMBL/GenBank/DDBJ databases">
        <authorList>
            <person name="Banno H."/>
            <person name="Chua N.-H."/>
        </authorList>
    </citation>
    <scope>NUCLEOTIDE SEQUENCE [LARGE SCALE GENOMIC DNA]</scope>
    <source>
        <strain evidence="4">Kuenenia_mbr1_ru-nijmegen</strain>
    </source>
</reference>
<dbReference type="InterPro" id="IPR004785">
    <property type="entry name" value="RpiB"/>
</dbReference>
<dbReference type="InterPro" id="IPR036569">
    <property type="entry name" value="RpiB_LacA_LacB_sf"/>
</dbReference>
<keyword evidence="2 4" id="KW-0413">Isomerase</keyword>
<organism evidence="4 5">
    <name type="scientific">Kuenenia stuttgartiensis</name>
    <dbReference type="NCBI Taxonomy" id="174633"/>
    <lineage>
        <taxon>Bacteria</taxon>
        <taxon>Pseudomonadati</taxon>
        <taxon>Planctomycetota</taxon>
        <taxon>Candidatus Brocadiia</taxon>
        <taxon>Candidatus Brocadiales</taxon>
        <taxon>Candidatus Brocadiaceae</taxon>
        <taxon>Candidatus Kuenenia</taxon>
    </lineage>
</organism>
<dbReference type="Pfam" id="PF02502">
    <property type="entry name" value="LacAB_rpiB"/>
    <property type="match status" value="1"/>
</dbReference>
<reference evidence="3 6" key="3">
    <citation type="submission" date="2020-02" db="EMBL/GenBank/DDBJ databases">
        <title>Newly sequenced genome of strain CSTR1 showed variability in Candidatus Kuenenia stuttgartiensis genomes.</title>
        <authorList>
            <person name="Ding C."/>
            <person name="Adrian L."/>
        </authorList>
    </citation>
    <scope>NUCLEOTIDE SEQUENCE [LARGE SCALE GENOMIC DNA]</scope>
    <source>
        <strain evidence="3 6">CSTR1</strain>
    </source>
</reference>
<evidence type="ECO:0000313" key="4">
    <source>
        <dbReference type="EMBL" id="SOH03850.1"/>
    </source>
</evidence>
<evidence type="ECO:0000256" key="1">
    <source>
        <dbReference type="ARBA" id="ARBA00008754"/>
    </source>
</evidence>
<dbReference type="InterPro" id="IPR051812">
    <property type="entry name" value="SPI_LacAB/RpiB"/>
</dbReference>
<dbReference type="GO" id="GO:0005975">
    <property type="term" value="P:carbohydrate metabolic process"/>
    <property type="evidence" value="ECO:0007669"/>
    <property type="project" value="InterPro"/>
</dbReference>
<dbReference type="EC" id="5.3.1.6" evidence="3 4"/>
<dbReference type="EMBL" id="LT934425">
    <property type="protein sequence ID" value="SOH03850.1"/>
    <property type="molecule type" value="Genomic_DNA"/>
</dbReference>
<dbReference type="SUPFAM" id="SSF89623">
    <property type="entry name" value="Ribose/Galactose isomerase RpiB/AlsB"/>
    <property type="match status" value="1"/>
</dbReference>
<proteinExistence type="inferred from homology"/>
<keyword evidence="5" id="KW-1185">Reference proteome</keyword>
<evidence type="ECO:0000313" key="3">
    <source>
        <dbReference type="EMBL" id="QII10318.1"/>
    </source>
</evidence>
<dbReference type="GO" id="GO:0004751">
    <property type="term" value="F:ribose-5-phosphate isomerase activity"/>
    <property type="evidence" value="ECO:0007669"/>
    <property type="project" value="UniProtKB-EC"/>
</dbReference>
<dbReference type="PANTHER" id="PTHR43732">
    <property type="entry name" value="RIBOSE 5-PHOSPHATE ISOMERASE-RELATED"/>
    <property type="match status" value="1"/>
</dbReference>
<dbReference type="AlphaFoldDB" id="A0A2C9CDT0"/>
<dbReference type="InterPro" id="IPR003500">
    <property type="entry name" value="RpiB_LacA_LacB"/>
</dbReference>
<dbReference type="PANTHER" id="PTHR43732:SF1">
    <property type="entry name" value="RIBOSE 5-PHOSPHATE ISOMERASE"/>
    <property type="match status" value="1"/>
</dbReference>
<dbReference type="NCBIfam" id="TIGR01120">
    <property type="entry name" value="rpiB"/>
    <property type="match status" value="1"/>
</dbReference>
<dbReference type="NCBIfam" id="TIGR00689">
    <property type="entry name" value="rpiB_lacA_lacB"/>
    <property type="match status" value="1"/>
</dbReference>
<sequence length="184" mass="20664">MALFPKQLFEIVLKNIENRDNFFVHFFMEDCETTMKIAIASDHRGYDFKERIKVTLKELGHSVTDFGTSSKSESVDYPDFGMKAALSVGHGECDRGILICGTGIGMSLVANKVRGVRATLCHNLYTVEMSRRHNDANVLCIGADIIDEELLEQKVKLWLETPFEGGRHARRLEKIVELENGGGI</sequence>
<protein>
    <submittedName>
        <fullName evidence="3 4">Ribose 5-phosphate isomerase B</fullName>
        <ecNumber evidence="3 4">5.3.1.6</ecNumber>
    </submittedName>
</protein>
<dbReference type="Proteomes" id="UP000501926">
    <property type="component" value="Chromosome"/>
</dbReference>
<dbReference type="NCBIfam" id="NF004051">
    <property type="entry name" value="PRK05571.1"/>
    <property type="match status" value="1"/>
</dbReference>
<dbReference type="Proteomes" id="UP000221734">
    <property type="component" value="Chromosome Kuenenia_stuttgartiensis_MBR1"/>
</dbReference>
<dbReference type="EMBL" id="CP049055">
    <property type="protein sequence ID" value="QII10318.1"/>
    <property type="molecule type" value="Genomic_DNA"/>
</dbReference>
<evidence type="ECO:0000313" key="5">
    <source>
        <dbReference type="Proteomes" id="UP000221734"/>
    </source>
</evidence>
<dbReference type="Gene3D" id="3.40.1400.10">
    <property type="entry name" value="Sugar-phosphate isomerase, RpiB/LacA/LacB"/>
    <property type="match status" value="1"/>
</dbReference>
<name>A0A2C9CDT0_KUEST</name>
<dbReference type="KEGG" id="kst:KSMBR1_1350"/>